<evidence type="ECO:0000256" key="6">
    <source>
        <dbReference type="ARBA" id="ARBA00022989"/>
    </source>
</evidence>
<feature type="transmembrane region" description="Helical" evidence="8">
    <location>
        <begin position="51"/>
        <end position="72"/>
    </location>
</feature>
<dbReference type="RefSeq" id="WP_039337475.1">
    <property type="nucleotide sequence ID" value="NZ_JTJJ01000191.1"/>
</dbReference>
<proteinExistence type="inferred from homology"/>
<dbReference type="PROSITE" id="PS50928">
    <property type="entry name" value="ABC_TM1"/>
    <property type="match status" value="1"/>
</dbReference>
<feature type="domain" description="ABC transmembrane type-1" evidence="9">
    <location>
        <begin position="1"/>
        <end position="123"/>
    </location>
</feature>
<name>A0A0B1R1Q7_9GAMM</name>
<dbReference type="Proteomes" id="UP000030853">
    <property type="component" value="Unassembled WGS sequence"/>
</dbReference>
<comment type="subcellular location">
    <subcellularLocation>
        <location evidence="1">Cell inner membrane</location>
        <topology evidence="1">Multi-pass membrane protein</topology>
    </subcellularLocation>
    <subcellularLocation>
        <location evidence="8">Cell membrane</location>
        <topology evidence="8">Multi-pass membrane protein</topology>
    </subcellularLocation>
</comment>
<dbReference type="GO" id="GO:0055085">
    <property type="term" value="P:transmembrane transport"/>
    <property type="evidence" value="ECO:0007669"/>
    <property type="project" value="InterPro"/>
</dbReference>
<keyword evidence="2 8" id="KW-0813">Transport</keyword>
<comment type="caution">
    <text evidence="10">The sequence shown here is derived from an EMBL/GenBank/DDBJ whole genome shotgun (WGS) entry which is preliminary data.</text>
</comment>
<dbReference type="EMBL" id="JTJJ01000191">
    <property type="protein sequence ID" value="KHJ65030.1"/>
    <property type="molecule type" value="Genomic_DNA"/>
</dbReference>
<accession>A0A0B1R1Q7</accession>
<evidence type="ECO:0000256" key="8">
    <source>
        <dbReference type="RuleBase" id="RU363032"/>
    </source>
</evidence>
<keyword evidence="3" id="KW-1003">Cell membrane</keyword>
<keyword evidence="4" id="KW-0997">Cell inner membrane</keyword>
<evidence type="ECO:0000256" key="3">
    <source>
        <dbReference type="ARBA" id="ARBA00022475"/>
    </source>
</evidence>
<evidence type="ECO:0000256" key="4">
    <source>
        <dbReference type="ARBA" id="ARBA00022519"/>
    </source>
</evidence>
<protein>
    <submittedName>
        <fullName evidence="10">ModB</fullName>
    </submittedName>
</protein>
<keyword evidence="6 8" id="KW-1133">Transmembrane helix</keyword>
<dbReference type="InterPro" id="IPR035906">
    <property type="entry name" value="MetI-like_sf"/>
</dbReference>
<evidence type="ECO:0000256" key="1">
    <source>
        <dbReference type="ARBA" id="ARBA00004429"/>
    </source>
</evidence>
<comment type="similarity">
    <text evidence="8">Belongs to the binding-protein-dependent transport system permease family.</text>
</comment>
<dbReference type="SUPFAM" id="SSF161098">
    <property type="entry name" value="MetI-like"/>
    <property type="match status" value="1"/>
</dbReference>
<dbReference type="Gene3D" id="1.10.3720.10">
    <property type="entry name" value="MetI-like"/>
    <property type="match status" value="1"/>
</dbReference>
<dbReference type="GO" id="GO:0005886">
    <property type="term" value="C:plasma membrane"/>
    <property type="evidence" value="ECO:0007669"/>
    <property type="project" value="UniProtKB-SubCell"/>
</dbReference>
<reference evidence="10 11" key="1">
    <citation type="submission" date="2014-11" db="EMBL/GenBank/DDBJ databases">
        <title>Genome sequencing of Pantoea rodasii ND03.</title>
        <authorList>
            <person name="Muhamad Yunos N.Y."/>
            <person name="Chan K.-G."/>
        </authorList>
    </citation>
    <scope>NUCLEOTIDE SEQUENCE [LARGE SCALE GENOMIC DNA]</scope>
    <source>
        <strain evidence="10 11">ND03</strain>
    </source>
</reference>
<dbReference type="AlphaFoldDB" id="A0A0B1R1Q7"/>
<evidence type="ECO:0000259" key="9">
    <source>
        <dbReference type="PROSITE" id="PS50928"/>
    </source>
</evidence>
<dbReference type="Pfam" id="PF00528">
    <property type="entry name" value="BPD_transp_1"/>
    <property type="match status" value="1"/>
</dbReference>
<feature type="transmembrane region" description="Helical" evidence="8">
    <location>
        <begin position="104"/>
        <end position="123"/>
    </location>
</feature>
<sequence length="139" mass="14599">GTVWIILAAYLANFLALVLRPTLAGFAQLEPALDEAARLCGAGFMRRMRDILLPLAAPSALAGTVLVFLTALNEIQVSVLLVTSQTQTIGPTIVFLDEGGSASLAAAVGCLMILVVCLLMGLATRLARRLPQGVLPWQA</sequence>
<evidence type="ECO:0000313" key="10">
    <source>
        <dbReference type="EMBL" id="KHJ65030.1"/>
    </source>
</evidence>
<keyword evidence="5 8" id="KW-0812">Transmembrane</keyword>
<feature type="non-terminal residue" evidence="10">
    <location>
        <position position="1"/>
    </location>
</feature>
<dbReference type="CDD" id="cd06261">
    <property type="entry name" value="TM_PBP2"/>
    <property type="match status" value="1"/>
</dbReference>
<evidence type="ECO:0000256" key="2">
    <source>
        <dbReference type="ARBA" id="ARBA00022448"/>
    </source>
</evidence>
<gene>
    <name evidence="10" type="ORF">QU24_26735</name>
</gene>
<organism evidence="10 11">
    <name type="scientific">Pantoea rodasii</name>
    <dbReference type="NCBI Taxonomy" id="1076549"/>
    <lineage>
        <taxon>Bacteria</taxon>
        <taxon>Pseudomonadati</taxon>
        <taxon>Pseudomonadota</taxon>
        <taxon>Gammaproteobacteria</taxon>
        <taxon>Enterobacterales</taxon>
        <taxon>Erwiniaceae</taxon>
        <taxon>Pantoea</taxon>
    </lineage>
</organism>
<evidence type="ECO:0000256" key="5">
    <source>
        <dbReference type="ARBA" id="ARBA00022692"/>
    </source>
</evidence>
<dbReference type="InterPro" id="IPR000515">
    <property type="entry name" value="MetI-like"/>
</dbReference>
<dbReference type="PANTHER" id="PTHR43357:SF4">
    <property type="entry name" value="INNER MEMBRANE ABC TRANSPORTER PERMEASE PROTEIN YDCV"/>
    <property type="match status" value="1"/>
</dbReference>
<evidence type="ECO:0000256" key="7">
    <source>
        <dbReference type="ARBA" id="ARBA00023136"/>
    </source>
</evidence>
<evidence type="ECO:0000313" key="11">
    <source>
        <dbReference type="Proteomes" id="UP000030853"/>
    </source>
</evidence>
<keyword evidence="7 8" id="KW-0472">Membrane</keyword>
<dbReference type="PANTHER" id="PTHR43357">
    <property type="entry name" value="INNER MEMBRANE ABC TRANSPORTER PERMEASE PROTEIN YDCV"/>
    <property type="match status" value="1"/>
</dbReference>